<evidence type="ECO:0008006" key="3">
    <source>
        <dbReference type="Google" id="ProtNLM"/>
    </source>
</evidence>
<dbReference type="Proteomes" id="UP000697127">
    <property type="component" value="Unassembled WGS sequence"/>
</dbReference>
<dbReference type="AlphaFoldDB" id="A0A9P6WN96"/>
<dbReference type="EMBL" id="PUHW01000100">
    <property type="protein sequence ID" value="KAG0689113.1"/>
    <property type="molecule type" value="Genomic_DNA"/>
</dbReference>
<accession>A0A9P6WN96</accession>
<dbReference type="PANTHER" id="PTHR39214">
    <property type="entry name" value="MICROBODY (PEROXISOME) BIOGENESIS PROTEIN PEROXIN 8 (EUROFUNG)"/>
    <property type="match status" value="1"/>
</dbReference>
<dbReference type="OrthoDB" id="2357318at2759"/>
<gene>
    <name evidence="1" type="ORF">C6P40_000100</name>
</gene>
<dbReference type="InterPro" id="IPR055334">
    <property type="entry name" value="PEX8-like"/>
</dbReference>
<sequence>MSRLPYQLGAQGQQLLNANNQYSNLSNDPKFQVPTALDYLLHDIVNPKSSTTPDKIYSYLAYYYPKLQNTYNVNLLTTHFLKCPIFFNSIESITVEKLTKTIECFQYIIITKFKVSNPTIPFHEFYSFIYDACRLFIQSEPTAYWKVLAILGGCISAIPIMNDYNPYPTHFNVISKLNSLFIDLYSDSLISIMKIELIPILKDPFLISLIYTQEHLSNNFYSSLLKVNPKILSELMKILFFSEYGLNKGLILENNMDHSLIMKNQPVLRQLNKWAFIYGKIVNIAPKDSNSLHIISSSLDYIVELSTNISNNRLELIKNSPDKWNFVKYIFFTIIMIFEHATTFILQSKQNLNQISFLISNQMIRSLFYLSYILDQIGTGGFDAYNFVFDSTTSLLVDFNPEMAQILENSLYNEIKLDTTMKTSISESKIVFFLRTTESLLTSLQSSFKNSILFPMIEKIFSGNSTSTEIEFCHSIMIKYLNTLNYNDFKTNEEYYLHVQNIIFPYFNRVLTQFPTYLSLAQTSLITQTCSKVVSLLSMNEYGILNSLIDSVKFQIGISSLTPLPSRTIRNNGDEIIIPEKLNTKRAGLISLYIDIVQFIPTPMFVNILNDIKKNIDSLNGDKDIYSLYDILWEKLILINKYDCQKGQFGLDWWYDTVNQGLVPKL</sequence>
<dbReference type="PANTHER" id="PTHR39214:SF1">
    <property type="entry name" value="MICROBODY (PEROXISOME) BIOGENESIS PROTEIN PEROXIN 8 (EUROFUNG)"/>
    <property type="match status" value="1"/>
</dbReference>
<protein>
    <recommendedName>
        <fullName evidence="3">Peroxisomal biogenesis factor 8</fullName>
    </recommendedName>
</protein>
<evidence type="ECO:0000313" key="2">
    <source>
        <dbReference type="Proteomes" id="UP000697127"/>
    </source>
</evidence>
<comment type="caution">
    <text evidence="1">The sequence shown here is derived from an EMBL/GenBank/DDBJ whole genome shotgun (WGS) entry which is preliminary data.</text>
</comment>
<name>A0A9P6WN96_9ASCO</name>
<keyword evidence="2" id="KW-1185">Reference proteome</keyword>
<proteinExistence type="predicted"/>
<evidence type="ECO:0000313" key="1">
    <source>
        <dbReference type="EMBL" id="KAG0689113.1"/>
    </source>
</evidence>
<reference evidence="1" key="1">
    <citation type="submission" date="2020-11" db="EMBL/GenBank/DDBJ databases">
        <title>Kefir isolates.</title>
        <authorList>
            <person name="Marcisauskas S."/>
            <person name="Kim Y."/>
            <person name="Blasche S."/>
        </authorList>
    </citation>
    <scope>NUCLEOTIDE SEQUENCE</scope>
    <source>
        <strain evidence="1">Olga-1</strain>
    </source>
</reference>
<organism evidence="1 2">
    <name type="scientific">Pichia californica</name>
    <dbReference type="NCBI Taxonomy" id="460514"/>
    <lineage>
        <taxon>Eukaryota</taxon>
        <taxon>Fungi</taxon>
        <taxon>Dikarya</taxon>
        <taxon>Ascomycota</taxon>
        <taxon>Saccharomycotina</taxon>
        <taxon>Pichiomycetes</taxon>
        <taxon>Pichiales</taxon>
        <taxon>Pichiaceae</taxon>
        <taxon>Pichia</taxon>
    </lineage>
</organism>